<gene>
    <name evidence="1" type="ORF">VNI00_004985</name>
</gene>
<dbReference type="PANTHER" id="PTHR39218:SF1">
    <property type="entry name" value="OXIDOREDUCTASE 14 KDA SUBUNIT, PUTATIVE (AFU_ORTHOLOGUE AFUA_1G12110)-RELATED"/>
    <property type="match status" value="1"/>
</dbReference>
<dbReference type="Proteomes" id="UP001383192">
    <property type="component" value="Unassembled WGS sequence"/>
</dbReference>
<protein>
    <submittedName>
        <fullName evidence="1">Uncharacterized protein</fullName>
    </submittedName>
</protein>
<comment type="caution">
    <text evidence="1">The sequence shown here is derived from an EMBL/GenBank/DDBJ whole genome shotgun (WGS) entry which is preliminary data.</text>
</comment>
<dbReference type="PANTHER" id="PTHR39218">
    <property type="entry name" value="OXIDOREDUCTASE 14 KDA SUBUNIT, PUTATIVE (AFU_ORTHOLOGUE AFUA_1G12110)-RELATED"/>
    <property type="match status" value="1"/>
</dbReference>
<dbReference type="EMBL" id="JAYKXP010000014">
    <property type="protein sequence ID" value="KAK7050873.1"/>
    <property type="molecule type" value="Genomic_DNA"/>
</dbReference>
<evidence type="ECO:0000313" key="2">
    <source>
        <dbReference type="Proteomes" id="UP001383192"/>
    </source>
</evidence>
<accession>A0AAW0DE96</accession>
<name>A0AAW0DE96_9AGAR</name>
<organism evidence="1 2">
    <name type="scientific">Paramarasmius palmivorus</name>
    <dbReference type="NCBI Taxonomy" id="297713"/>
    <lineage>
        <taxon>Eukaryota</taxon>
        <taxon>Fungi</taxon>
        <taxon>Dikarya</taxon>
        <taxon>Basidiomycota</taxon>
        <taxon>Agaricomycotina</taxon>
        <taxon>Agaricomycetes</taxon>
        <taxon>Agaricomycetidae</taxon>
        <taxon>Agaricales</taxon>
        <taxon>Marasmiineae</taxon>
        <taxon>Marasmiaceae</taxon>
        <taxon>Paramarasmius</taxon>
    </lineage>
</organism>
<evidence type="ECO:0000313" key="1">
    <source>
        <dbReference type="EMBL" id="KAK7050873.1"/>
    </source>
</evidence>
<keyword evidence="2" id="KW-1185">Reference proteome</keyword>
<sequence length="96" mass="10759">MSKLANIIGFSIFGLAARFGQLGIQKRNIFENLAGHAAAMGIFGYAGYWAWRWDNYAADLLEKKKIEVAENQKRRVEKAEALAEKLMAGQNQESHS</sequence>
<reference evidence="1 2" key="1">
    <citation type="submission" date="2024-01" db="EMBL/GenBank/DDBJ databases">
        <title>A draft genome for a cacao thread blight-causing isolate of Paramarasmius palmivorus.</title>
        <authorList>
            <person name="Baruah I.K."/>
            <person name="Bukari Y."/>
            <person name="Amoako-Attah I."/>
            <person name="Meinhardt L.W."/>
            <person name="Bailey B.A."/>
            <person name="Cohen S.P."/>
        </authorList>
    </citation>
    <scope>NUCLEOTIDE SEQUENCE [LARGE SCALE GENOMIC DNA]</scope>
    <source>
        <strain evidence="1 2">GH-12</strain>
    </source>
</reference>
<proteinExistence type="predicted"/>
<dbReference type="AlphaFoldDB" id="A0AAW0DE96"/>